<organism evidence="1 2">
    <name type="scientific">Bradyrhizobium barranii subsp. apii</name>
    <dbReference type="NCBI Taxonomy" id="2819348"/>
    <lineage>
        <taxon>Bacteria</taxon>
        <taxon>Pseudomonadati</taxon>
        <taxon>Pseudomonadota</taxon>
        <taxon>Alphaproteobacteria</taxon>
        <taxon>Hyphomicrobiales</taxon>
        <taxon>Nitrobacteraceae</taxon>
        <taxon>Bradyrhizobium</taxon>
        <taxon>Bradyrhizobium barranii</taxon>
    </lineage>
</organism>
<dbReference type="EMBL" id="CP096255">
    <property type="protein sequence ID" value="UPT90206.1"/>
    <property type="molecule type" value="Genomic_DNA"/>
</dbReference>
<dbReference type="AlphaFoldDB" id="A0A8T5VLN8"/>
<gene>
    <name evidence="1" type="ORF">HAP41_0000015370</name>
</gene>
<dbReference type="Proteomes" id="UP000551709">
    <property type="component" value="Chromosome"/>
</dbReference>
<reference evidence="1" key="1">
    <citation type="journal article" date="2017" name="Syst. Appl. Microbiol.">
        <title>Soybeans inoculated with root zone soils of Canadian native legumes harbour diverse and novel Bradyrhizobium spp. that possess agricultural potential.</title>
        <authorList>
            <person name="Bromfield E.S.P."/>
            <person name="Cloutier S."/>
            <person name="Tambong J.T."/>
            <person name="Tran Thi T.V."/>
        </authorList>
    </citation>
    <scope>NUCLEOTIDE SEQUENCE</scope>
    <source>
        <strain evidence="1">1S5</strain>
    </source>
</reference>
<name>A0A8T5VLN8_9BRAD</name>
<sequence length="58" mass="6411">MSHSIESLDTKRLETASLGLPAARTPAFARYLYRATRKLLRSIIARIDLSQFPGSCCG</sequence>
<evidence type="ECO:0000313" key="2">
    <source>
        <dbReference type="Proteomes" id="UP000551709"/>
    </source>
</evidence>
<reference evidence="1" key="2">
    <citation type="submission" date="2022-04" db="EMBL/GenBank/DDBJ databases">
        <authorList>
            <person name="Bromfield E.S.P."/>
            <person name="Cloutier S."/>
        </authorList>
    </citation>
    <scope>NUCLEOTIDE SEQUENCE</scope>
    <source>
        <strain evidence="1">1S5</strain>
    </source>
</reference>
<protein>
    <submittedName>
        <fullName evidence="1">Uncharacterized protein</fullName>
    </submittedName>
</protein>
<proteinExistence type="predicted"/>
<dbReference type="RefSeq" id="WP_166100243.1">
    <property type="nucleotide sequence ID" value="NZ_CP096251.1"/>
</dbReference>
<evidence type="ECO:0000313" key="1">
    <source>
        <dbReference type="EMBL" id="UPT90206.1"/>
    </source>
</evidence>
<accession>A0A8T5VLN8</accession>